<accession>A0A918JKX5</accession>
<keyword evidence="1" id="KW-0472">Membrane</keyword>
<name>A0A918JKX5_9ALTE</name>
<evidence type="ECO:0000313" key="3">
    <source>
        <dbReference type="Proteomes" id="UP000631300"/>
    </source>
</evidence>
<protein>
    <recommendedName>
        <fullName evidence="4">PEP-CTERM sorting domain-containing protein</fullName>
    </recommendedName>
</protein>
<dbReference type="EMBL" id="BMXP01000004">
    <property type="protein sequence ID" value="GGW86837.1"/>
    <property type="molecule type" value="Genomic_DNA"/>
</dbReference>
<comment type="caution">
    <text evidence="2">The sequence shown here is derived from an EMBL/GenBank/DDBJ whole genome shotgun (WGS) entry which is preliminary data.</text>
</comment>
<feature type="transmembrane region" description="Helical" evidence="1">
    <location>
        <begin position="305"/>
        <end position="323"/>
    </location>
</feature>
<evidence type="ECO:0000313" key="2">
    <source>
        <dbReference type="EMBL" id="GGW86837.1"/>
    </source>
</evidence>
<evidence type="ECO:0000256" key="1">
    <source>
        <dbReference type="SAM" id="Phobius"/>
    </source>
</evidence>
<dbReference type="Proteomes" id="UP000631300">
    <property type="component" value="Unassembled WGS sequence"/>
</dbReference>
<keyword evidence="1" id="KW-1133">Transmembrane helix</keyword>
<proteinExistence type="predicted"/>
<reference evidence="2" key="2">
    <citation type="submission" date="2020-09" db="EMBL/GenBank/DDBJ databases">
        <authorList>
            <person name="Sun Q."/>
            <person name="Kim S."/>
        </authorList>
    </citation>
    <scope>NUCLEOTIDE SEQUENCE</scope>
    <source>
        <strain evidence="2">KCTC 22164</strain>
    </source>
</reference>
<organism evidence="2 3">
    <name type="scientific">Alteromonas halophila</name>
    <dbReference type="NCBI Taxonomy" id="516698"/>
    <lineage>
        <taxon>Bacteria</taxon>
        <taxon>Pseudomonadati</taxon>
        <taxon>Pseudomonadota</taxon>
        <taxon>Gammaproteobacteria</taxon>
        <taxon>Alteromonadales</taxon>
        <taxon>Alteromonadaceae</taxon>
        <taxon>Alteromonas/Salinimonas group</taxon>
        <taxon>Alteromonas</taxon>
    </lineage>
</organism>
<gene>
    <name evidence="2" type="ORF">GCM10007391_20720</name>
</gene>
<dbReference type="AlphaFoldDB" id="A0A918JKX5"/>
<keyword evidence="3" id="KW-1185">Reference proteome</keyword>
<sequence>MLISQGATAGLVTFKSSSADDDRCKSSSAVTLTDIQTTGAFGAPLSDSFTSTTCGNDWQNNNFFYTGNTHPKPDEANGNFGLRNDGFMNMDSVTLAALAAQPGNNLINGYGYADFIGESDLEALGTNYQLSKNGKKYEYPSSFDANDGVIDDPGWIKLGADPDFNGDQDDTKVKGSSLSDILEIAFTGAGSSGSWTLTVKQSAITLAEGILGRPAVFDHLAIVLKSANNVGIYDFNFNDIFGTPTPVPGGVDAANDGLLSGFNYSTPYTFTGNWSTADMGGQGLSHWEVYARDPVPGTFAVPAPASLWLAILGIAGLVFRAILRK</sequence>
<keyword evidence="1" id="KW-0812">Transmembrane</keyword>
<reference evidence="2" key="1">
    <citation type="journal article" date="2014" name="Int. J. Syst. Evol. Microbiol.">
        <title>Complete genome sequence of Corynebacterium casei LMG S-19264T (=DSM 44701T), isolated from a smear-ripened cheese.</title>
        <authorList>
            <consortium name="US DOE Joint Genome Institute (JGI-PGF)"/>
            <person name="Walter F."/>
            <person name="Albersmeier A."/>
            <person name="Kalinowski J."/>
            <person name="Ruckert C."/>
        </authorList>
    </citation>
    <scope>NUCLEOTIDE SEQUENCE</scope>
    <source>
        <strain evidence="2">KCTC 22164</strain>
    </source>
</reference>
<evidence type="ECO:0008006" key="4">
    <source>
        <dbReference type="Google" id="ProtNLM"/>
    </source>
</evidence>